<dbReference type="RefSeq" id="WP_118257148.1">
    <property type="nucleotide sequence ID" value="NZ_QRKN01000001.1"/>
</dbReference>
<gene>
    <name evidence="1" type="ORF">DW172_03035</name>
</gene>
<dbReference type="AlphaFoldDB" id="A0A414ZQX8"/>
<protein>
    <recommendedName>
        <fullName evidence="3">Polymer-forming cytoskeletal protein</fullName>
    </recommendedName>
</protein>
<evidence type="ECO:0000313" key="2">
    <source>
        <dbReference type="Proteomes" id="UP000285865"/>
    </source>
</evidence>
<dbReference type="EMBL" id="QRKN01000001">
    <property type="protein sequence ID" value="RHI25672.1"/>
    <property type="molecule type" value="Genomic_DNA"/>
</dbReference>
<evidence type="ECO:0008006" key="3">
    <source>
        <dbReference type="Google" id="ProtNLM"/>
    </source>
</evidence>
<accession>A0A414ZQX8</accession>
<organism evidence="1 2">
    <name type="scientific">Agathobacter rectalis</name>
    <dbReference type="NCBI Taxonomy" id="39491"/>
    <lineage>
        <taxon>Bacteria</taxon>
        <taxon>Bacillati</taxon>
        <taxon>Bacillota</taxon>
        <taxon>Clostridia</taxon>
        <taxon>Lachnospirales</taxon>
        <taxon>Lachnospiraceae</taxon>
        <taxon>Agathobacter</taxon>
    </lineage>
</organism>
<name>A0A414ZQX8_9FIRM</name>
<dbReference type="Proteomes" id="UP000285865">
    <property type="component" value="Unassembled WGS sequence"/>
</dbReference>
<sequence length="107" mass="10789">MNRITINVKTITCSGSNVVINNGNAIVDDKTIQKCGSDNIKVVIEGDVNKIDCSGSVEVHGNSGSINCGGSCEVSGDVKGDVDAGGSVTCGNVSGDIDAGGSVRCRR</sequence>
<proteinExistence type="predicted"/>
<reference evidence="1 2" key="1">
    <citation type="submission" date="2018-08" db="EMBL/GenBank/DDBJ databases">
        <title>A genome reference for cultivated species of the human gut microbiota.</title>
        <authorList>
            <person name="Zou Y."/>
            <person name="Xue W."/>
            <person name="Luo G."/>
        </authorList>
    </citation>
    <scope>NUCLEOTIDE SEQUENCE [LARGE SCALE GENOMIC DNA]</scope>
    <source>
        <strain evidence="1 2">AM16-11</strain>
    </source>
</reference>
<comment type="caution">
    <text evidence="1">The sequence shown here is derived from an EMBL/GenBank/DDBJ whole genome shotgun (WGS) entry which is preliminary data.</text>
</comment>
<evidence type="ECO:0000313" key="1">
    <source>
        <dbReference type="EMBL" id="RHI25672.1"/>
    </source>
</evidence>